<dbReference type="Proteomes" id="UP000076874">
    <property type="component" value="Unassembled WGS sequence"/>
</dbReference>
<dbReference type="InterPro" id="IPR051053">
    <property type="entry name" value="ECH/Chromodomain_protein"/>
</dbReference>
<dbReference type="SUPFAM" id="SSF52096">
    <property type="entry name" value="ClpP/crotonase"/>
    <property type="match status" value="1"/>
</dbReference>
<dbReference type="Gene3D" id="3.90.226.10">
    <property type="entry name" value="2-enoyl-CoA Hydratase, Chain A, domain 1"/>
    <property type="match status" value="1"/>
</dbReference>
<comment type="caution">
    <text evidence="2">The sequence shown here is derived from an EMBL/GenBank/DDBJ whole genome shotgun (WGS) entry which is preliminary data.</text>
</comment>
<dbReference type="STRING" id="1081102.A0A162KCA1"/>
<dbReference type="InterPro" id="IPR001753">
    <property type="entry name" value="Enoyl-CoA_hydra/iso"/>
</dbReference>
<gene>
    <name evidence="2" type="ORF">SPI_02765</name>
</gene>
<dbReference type="Pfam" id="PF00378">
    <property type="entry name" value="ECH_1"/>
    <property type="match status" value="1"/>
</dbReference>
<dbReference type="InterPro" id="IPR029045">
    <property type="entry name" value="ClpP/crotonase-like_dom_sf"/>
</dbReference>
<evidence type="ECO:0000313" key="3">
    <source>
        <dbReference type="Proteomes" id="UP000076874"/>
    </source>
</evidence>
<name>A0A162KCA1_9HYPO</name>
<comment type="similarity">
    <text evidence="1">Belongs to the enoyl-CoA hydratase/isomerase family.</text>
</comment>
<dbReference type="PANTHER" id="PTHR43684">
    <property type="match status" value="1"/>
</dbReference>
<proteinExistence type="inferred from homology"/>
<dbReference type="CDD" id="cd06558">
    <property type="entry name" value="crotonase-like"/>
    <property type="match status" value="1"/>
</dbReference>
<dbReference type="OrthoDB" id="2018133at2759"/>
<dbReference type="AlphaFoldDB" id="A0A162KCA1"/>
<organism evidence="2 3">
    <name type="scientific">Niveomyces insectorum RCEF 264</name>
    <dbReference type="NCBI Taxonomy" id="1081102"/>
    <lineage>
        <taxon>Eukaryota</taxon>
        <taxon>Fungi</taxon>
        <taxon>Dikarya</taxon>
        <taxon>Ascomycota</taxon>
        <taxon>Pezizomycotina</taxon>
        <taxon>Sordariomycetes</taxon>
        <taxon>Hypocreomycetidae</taxon>
        <taxon>Hypocreales</taxon>
        <taxon>Cordycipitaceae</taxon>
        <taxon>Niveomyces</taxon>
    </lineage>
</organism>
<dbReference type="EMBL" id="AZHD01000003">
    <property type="protein sequence ID" value="OAA65978.1"/>
    <property type="molecule type" value="Genomic_DNA"/>
</dbReference>
<protein>
    <submittedName>
        <fullName evidence="2">Crotonase, core</fullName>
    </submittedName>
</protein>
<evidence type="ECO:0000256" key="1">
    <source>
        <dbReference type="ARBA" id="ARBA00005254"/>
    </source>
</evidence>
<sequence length="316" mass="33244">MDLPASYANYALPDIRFAHHPASAAAVTPVVVVLLDRPAAHNAFSPAMAQSLITAFDLLSRDPRVRCVVLAGGDPRNRVFCAGADLDLGFPTGTDTHTNHRDAGGAVSLAIYRCHKPVVAALNGSAVGVGLTMTLPADIRVAAGGTDGVTGAAGAKYGFVFARRGLVMEACSSYFLPRLVGTAAAVYLTTTGAALPATHKMLAPLFAETVAPAQVLPTALGIAADIAAHTSPVSTRLMKDLLYRGHPATPEEAHLRESSLLFQRFHSRDLAEGVASFKARRPPQFTDTMADGGPVDWPWWDTEILARADAAEKAKL</sequence>
<accession>A0A162KCA1</accession>
<reference evidence="2 3" key="1">
    <citation type="journal article" date="2016" name="Genome Biol. Evol.">
        <title>Divergent and convergent evolution of fungal pathogenicity.</title>
        <authorList>
            <person name="Shang Y."/>
            <person name="Xiao G."/>
            <person name="Zheng P."/>
            <person name="Cen K."/>
            <person name="Zhan S."/>
            <person name="Wang C."/>
        </authorList>
    </citation>
    <scope>NUCLEOTIDE SEQUENCE [LARGE SCALE GENOMIC DNA]</scope>
    <source>
        <strain evidence="2 3">RCEF 264</strain>
    </source>
</reference>
<keyword evidence="3" id="KW-1185">Reference proteome</keyword>
<dbReference type="PANTHER" id="PTHR43684:SF4">
    <property type="entry name" value="ENOYL-COA HYDRATASE_ISOMERASE FAMILY PROTEIN (AFU_ORTHOLOGUE AFUA_1G01890)"/>
    <property type="match status" value="1"/>
</dbReference>
<evidence type="ECO:0000313" key="2">
    <source>
        <dbReference type="EMBL" id="OAA65978.1"/>
    </source>
</evidence>